<evidence type="ECO:0000313" key="10">
    <source>
        <dbReference type="EMBL" id="MEQ2208503.1"/>
    </source>
</evidence>
<comment type="caution">
    <text evidence="5">Lacks conserved residue(s) required for the propagation of feature annotation.</text>
</comment>
<dbReference type="EMBL" id="JAHRIN010050547">
    <property type="protein sequence ID" value="MEQ2208503.1"/>
    <property type="molecule type" value="Genomic_DNA"/>
</dbReference>
<dbReference type="Gene3D" id="2.60.40.3170">
    <property type="match status" value="1"/>
</dbReference>
<organism evidence="10 11">
    <name type="scientific">Xenoophorus captivus</name>
    <dbReference type="NCBI Taxonomy" id="1517983"/>
    <lineage>
        <taxon>Eukaryota</taxon>
        <taxon>Metazoa</taxon>
        <taxon>Chordata</taxon>
        <taxon>Craniata</taxon>
        <taxon>Vertebrata</taxon>
        <taxon>Euteleostomi</taxon>
        <taxon>Actinopterygii</taxon>
        <taxon>Neopterygii</taxon>
        <taxon>Teleostei</taxon>
        <taxon>Neoteleostei</taxon>
        <taxon>Acanthomorphata</taxon>
        <taxon>Ovalentaria</taxon>
        <taxon>Atherinomorphae</taxon>
        <taxon>Cyprinodontiformes</taxon>
        <taxon>Goodeidae</taxon>
        <taxon>Xenoophorus</taxon>
    </lineage>
</organism>
<feature type="domain" description="Peptidase S8/S53" evidence="7">
    <location>
        <begin position="15"/>
        <end position="82"/>
    </location>
</feature>
<protein>
    <recommendedName>
        <fullName evidence="12">Tripeptidyl-peptidase 2</fullName>
    </recommendedName>
</protein>
<dbReference type="Gene3D" id="3.40.50.200">
    <property type="entry name" value="Peptidase S8/S53 domain"/>
    <property type="match status" value="1"/>
</dbReference>
<dbReference type="Proteomes" id="UP001434883">
    <property type="component" value="Unassembled WGS sequence"/>
</dbReference>
<evidence type="ECO:0000259" key="8">
    <source>
        <dbReference type="Pfam" id="PF12580"/>
    </source>
</evidence>
<dbReference type="InterPro" id="IPR046939">
    <property type="entry name" value="TPPII_C_sf"/>
</dbReference>
<feature type="region of interest" description="Disordered" evidence="6">
    <location>
        <begin position="499"/>
        <end position="519"/>
    </location>
</feature>
<feature type="domain" description="Tripeptidyl peptidase II second Ig-like" evidence="8">
    <location>
        <begin position="283"/>
        <end position="399"/>
    </location>
</feature>
<comment type="similarity">
    <text evidence="1 5">Belongs to the peptidase S8 family.</text>
</comment>
<evidence type="ECO:0000313" key="11">
    <source>
        <dbReference type="Proteomes" id="UP001434883"/>
    </source>
</evidence>
<dbReference type="PROSITE" id="PS51892">
    <property type="entry name" value="SUBTILASE"/>
    <property type="match status" value="1"/>
</dbReference>
<evidence type="ECO:0000259" key="7">
    <source>
        <dbReference type="Pfam" id="PF00082"/>
    </source>
</evidence>
<dbReference type="InterPro" id="IPR046940">
    <property type="entry name" value="TPPII_Ig-like_sf"/>
</dbReference>
<dbReference type="PANTHER" id="PTHR43806:SF14">
    <property type="entry name" value="TRIPEPTIDYL-PEPTIDASE 2"/>
    <property type="match status" value="1"/>
</dbReference>
<dbReference type="Pfam" id="PF12580">
    <property type="entry name" value="TPPII"/>
    <property type="match status" value="1"/>
</dbReference>
<evidence type="ECO:0000256" key="4">
    <source>
        <dbReference type="ARBA" id="ARBA00022825"/>
    </source>
</evidence>
<accession>A0ABV0RK09</accession>
<evidence type="ECO:0000256" key="5">
    <source>
        <dbReference type="PROSITE-ProRule" id="PRU01240"/>
    </source>
</evidence>
<evidence type="ECO:0000256" key="2">
    <source>
        <dbReference type="ARBA" id="ARBA00022670"/>
    </source>
</evidence>
<dbReference type="Gene3D" id="1.25.40.710">
    <property type="match status" value="1"/>
</dbReference>
<dbReference type="InterPro" id="IPR023828">
    <property type="entry name" value="Peptidase_S8_Ser-AS"/>
</dbReference>
<sequence length="681" mass="75273">MMVAEYSLREKLPPNQYTWSSRGPSTDGALGVSISAPGGAIASVPNWTLRGTQLMNGTSMSSPNACGGIALVDKALDYLTQHASLPTSHLGFSVSVGSQRGIYLREPAQVLAPSDHGVGIEPIFPENSGSAAQLNENSERISLQLHLALTCTAPWVQCPSHLELMNQCRHVNVRIDPMGLREGVHYTEVQRRQRRLNGRGCVWKMFLCFKMFTLPFYSSEITLTSHSGDVSSKFVLHAVHLVKQRAYRANEFYKFSSLLERGSLTEAFPVLACIFYLLDFGPKSGEVTPSCPMLCELLYESEFDSQLWMLFDQNKRLLGSGDAYPHQVRHEQCCELERLKDLPFVVSHRLSNTLNLDVYESNRAALMAKKKANSVTLCPGATQPFYVTTLPDDKIPKGTSPGCYLSGSLVVPKSEYGKKAVSGSDIVPVIYHLIPAPNKEVVSAADIVMSHIDQTALAVYLTMKTDPRPDAASIKTKGCALADQLLLPSSLQGGAAAVATEQSEAKEEEVGEQEASSSDDTLENILKALMDTFWEVQKWAELTDSKEAFDITLAFVHRPLFKVLMFSYKHALANKMYGRALKYASKMVEEKPSKENMKNCIQVWKQLTGAQHLIKTCFLCFSDEHHLLFYSSCVTSAGRTPLPSVRTGSPSCTLPIIHRSRHRRAQAWDGLTCSRSITGQF</sequence>
<name>A0ABV0RK09_9TELE</name>
<dbReference type="InterPro" id="IPR036852">
    <property type="entry name" value="Peptidase_S8/S53_dom_sf"/>
</dbReference>
<dbReference type="InterPro" id="IPR050131">
    <property type="entry name" value="Peptidase_S8_subtilisin-like"/>
</dbReference>
<proteinExistence type="inferred from homology"/>
<dbReference type="InterPro" id="IPR000209">
    <property type="entry name" value="Peptidase_S8/S53_dom"/>
</dbReference>
<reference evidence="10 11" key="1">
    <citation type="submission" date="2021-06" db="EMBL/GenBank/DDBJ databases">
        <authorList>
            <person name="Palmer J.M."/>
        </authorList>
    </citation>
    <scope>NUCLEOTIDE SEQUENCE [LARGE SCALE GENOMIC DNA]</scope>
    <source>
        <strain evidence="10 11">XC_2019</strain>
        <tissue evidence="10">Muscle</tissue>
    </source>
</reference>
<dbReference type="Pfam" id="PF00082">
    <property type="entry name" value="Peptidase_S8"/>
    <property type="match status" value="1"/>
</dbReference>
<keyword evidence="2" id="KW-0645">Protease</keyword>
<gene>
    <name evidence="10" type="ORF">XENOCAPTIV_003361</name>
</gene>
<evidence type="ECO:0000256" key="3">
    <source>
        <dbReference type="ARBA" id="ARBA00022801"/>
    </source>
</evidence>
<evidence type="ECO:0008006" key="12">
    <source>
        <dbReference type="Google" id="ProtNLM"/>
    </source>
</evidence>
<keyword evidence="4" id="KW-0720">Serine protease</keyword>
<evidence type="ECO:0000256" key="6">
    <source>
        <dbReference type="SAM" id="MobiDB-lite"/>
    </source>
</evidence>
<dbReference type="PROSITE" id="PS00138">
    <property type="entry name" value="SUBTILASE_SER"/>
    <property type="match status" value="1"/>
</dbReference>
<dbReference type="InterPro" id="IPR048383">
    <property type="entry name" value="TPPII_Ig-like-1"/>
</dbReference>
<comment type="caution">
    <text evidence="10">The sequence shown here is derived from an EMBL/GenBank/DDBJ whole genome shotgun (WGS) entry which is preliminary data.</text>
</comment>
<dbReference type="Pfam" id="PF21223">
    <property type="entry name" value="TPPII_Ig-like-1"/>
    <property type="match status" value="1"/>
</dbReference>
<keyword evidence="11" id="KW-1185">Reference proteome</keyword>
<evidence type="ECO:0000259" key="9">
    <source>
        <dbReference type="Pfam" id="PF21223"/>
    </source>
</evidence>
<dbReference type="InterPro" id="IPR022229">
    <property type="entry name" value="TPPII_Ig-like-2"/>
</dbReference>
<evidence type="ECO:0000256" key="1">
    <source>
        <dbReference type="ARBA" id="ARBA00011073"/>
    </source>
</evidence>
<feature type="domain" description="Tripeptidyl-peptidase II first Ig-like" evidence="9">
    <location>
        <begin position="91"/>
        <end position="204"/>
    </location>
</feature>
<dbReference type="SUPFAM" id="SSF52743">
    <property type="entry name" value="Subtilisin-like"/>
    <property type="match status" value="1"/>
</dbReference>
<keyword evidence="3" id="KW-0378">Hydrolase</keyword>
<dbReference type="PANTHER" id="PTHR43806">
    <property type="entry name" value="PEPTIDASE S8"/>
    <property type="match status" value="1"/>
</dbReference>